<dbReference type="BioCyc" id="JESP1508404:G14D9-9504-MONOMER"/>
<protein>
    <recommendedName>
        <fullName evidence="4">HTH gntR-type domain-containing protein</fullName>
    </recommendedName>
</protein>
<dbReference type="SUPFAM" id="SSF46785">
    <property type="entry name" value="Winged helix' DNA-binding domain"/>
    <property type="match status" value="1"/>
</dbReference>
<evidence type="ECO:0000259" key="4">
    <source>
        <dbReference type="PROSITE" id="PS50949"/>
    </source>
</evidence>
<dbReference type="KEGG" id="jeo:JMA_02870"/>
<dbReference type="InterPro" id="IPR036390">
    <property type="entry name" value="WH_DNA-bd_sf"/>
</dbReference>
<dbReference type="SMART" id="SM00345">
    <property type="entry name" value="HTH_GNTR"/>
    <property type="match status" value="1"/>
</dbReference>
<dbReference type="OrthoDB" id="9801546at2"/>
<dbReference type="PROSITE" id="PS50949">
    <property type="entry name" value="HTH_GNTR"/>
    <property type="match status" value="1"/>
</dbReference>
<accession>A0A0B5ANM0</accession>
<keyword evidence="3" id="KW-0804">Transcription</keyword>
<evidence type="ECO:0000313" key="5">
    <source>
        <dbReference type="EMBL" id="AJD89604.1"/>
    </source>
</evidence>
<dbReference type="CDD" id="cd07377">
    <property type="entry name" value="WHTH_GntR"/>
    <property type="match status" value="1"/>
</dbReference>
<keyword evidence="2" id="KW-0238">DNA-binding</keyword>
<dbReference type="Gene3D" id="1.10.10.10">
    <property type="entry name" value="Winged helix-like DNA-binding domain superfamily/Winged helix DNA-binding domain"/>
    <property type="match status" value="1"/>
</dbReference>
<evidence type="ECO:0000313" key="6">
    <source>
        <dbReference type="Proteomes" id="UP000031449"/>
    </source>
</evidence>
<evidence type="ECO:0000256" key="1">
    <source>
        <dbReference type="ARBA" id="ARBA00023015"/>
    </source>
</evidence>
<dbReference type="PANTHER" id="PTHR38445">
    <property type="entry name" value="HTH-TYPE TRANSCRIPTIONAL REPRESSOR YTRA"/>
    <property type="match status" value="1"/>
</dbReference>
<dbReference type="InterPro" id="IPR036388">
    <property type="entry name" value="WH-like_DNA-bd_sf"/>
</dbReference>
<dbReference type="AlphaFoldDB" id="A0A0B5ANM0"/>
<dbReference type="Proteomes" id="UP000031449">
    <property type="component" value="Chromosome"/>
</dbReference>
<dbReference type="PANTHER" id="PTHR38445:SF7">
    <property type="entry name" value="GNTR-FAMILY TRANSCRIPTIONAL REGULATOR"/>
    <property type="match status" value="1"/>
</dbReference>
<dbReference type="GO" id="GO:0003677">
    <property type="term" value="F:DNA binding"/>
    <property type="evidence" value="ECO:0007669"/>
    <property type="project" value="UniProtKB-KW"/>
</dbReference>
<dbReference type="HOGENOM" id="CLU_017584_10_4_9"/>
<evidence type="ECO:0000256" key="3">
    <source>
        <dbReference type="ARBA" id="ARBA00023163"/>
    </source>
</evidence>
<sequence>MNLPIRLSKSSREPIYHQIENQIKALIASGQLKTGDPLPSIRLLAKELEISSITIRRAYQNLEYSGFIQTSQGKGTFVADVDAEMKTSMANQAVEEAILKAISTARQHELTNEEIMRMVETLLQKEDNE</sequence>
<dbReference type="Pfam" id="PF00392">
    <property type="entry name" value="GntR"/>
    <property type="match status" value="1"/>
</dbReference>
<organism evidence="5 6">
    <name type="scientific">Jeotgalibacillus malaysiensis</name>
    <dbReference type="NCBI Taxonomy" id="1508404"/>
    <lineage>
        <taxon>Bacteria</taxon>
        <taxon>Bacillati</taxon>
        <taxon>Bacillota</taxon>
        <taxon>Bacilli</taxon>
        <taxon>Bacillales</taxon>
        <taxon>Caryophanaceae</taxon>
        <taxon>Jeotgalibacillus</taxon>
    </lineage>
</organism>
<keyword evidence="6" id="KW-1185">Reference proteome</keyword>
<name>A0A0B5ANM0_9BACL</name>
<dbReference type="GO" id="GO:0003700">
    <property type="term" value="F:DNA-binding transcription factor activity"/>
    <property type="evidence" value="ECO:0007669"/>
    <property type="project" value="InterPro"/>
</dbReference>
<evidence type="ECO:0000256" key="2">
    <source>
        <dbReference type="ARBA" id="ARBA00023125"/>
    </source>
</evidence>
<feature type="domain" description="HTH gntR-type" evidence="4">
    <location>
        <begin position="13"/>
        <end position="81"/>
    </location>
</feature>
<dbReference type="EMBL" id="CP009416">
    <property type="protein sequence ID" value="AJD89604.1"/>
    <property type="molecule type" value="Genomic_DNA"/>
</dbReference>
<dbReference type="InterPro" id="IPR000524">
    <property type="entry name" value="Tscrpt_reg_HTH_GntR"/>
</dbReference>
<gene>
    <name evidence="5" type="ORF">JMA_02870</name>
</gene>
<reference evidence="5 6" key="1">
    <citation type="submission" date="2014-08" db="EMBL/GenBank/DDBJ databases">
        <title>Complete genome of a marine bacteria Jeotgalibacillus malaysiensis.</title>
        <authorList>
            <person name="Yaakop A.S."/>
            <person name="Chan K.-G."/>
            <person name="Goh K.M."/>
        </authorList>
    </citation>
    <scope>NUCLEOTIDE SEQUENCE [LARGE SCALE GENOMIC DNA]</scope>
    <source>
        <strain evidence="5 6">D5</strain>
    </source>
</reference>
<proteinExistence type="predicted"/>
<keyword evidence="1" id="KW-0805">Transcription regulation</keyword>
<dbReference type="STRING" id="1508404.JMA_02870"/>